<dbReference type="GO" id="GO:0016301">
    <property type="term" value="F:kinase activity"/>
    <property type="evidence" value="ECO:0007669"/>
    <property type="project" value="UniProtKB-UniRule"/>
</dbReference>
<dbReference type="KEGG" id="moj:D7D94_00015"/>
<keyword evidence="4" id="KW-1185">Reference proteome</keyword>
<dbReference type="PANTHER" id="PTHR12149">
    <property type="entry name" value="FRUCTOSAMINE 3 KINASE-RELATED PROTEIN"/>
    <property type="match status" value="1"/>
</dbReference>
<sequence length="303" mass="32386">MTRILSAAPARVIGLAERGRRRQALGSQQVVERSAVTADRLFTKPRRAGDDPRGEAAGLRWLAAADGGARIAHVVDVDDDRLVLESIDEVAPSAAAARAFGAALARTHAAGADWWGCPPDGWPGSLTMGRSRTPLVLDRSAAPSTWGAFYAEHRVEVFARRLRADGVIDADDARVFDRLCERLRDGALDHPQPALVSAAGHPVARVHGDMWAGNVLYDAGPTGAALIDPLAHGGHAETDLATLAVFGFPHLAEVCAGYDEASPLASGWRERVELHQLGIVIMHAHLFRGGYTRSALRLAGRYL</sequence>
<evidence type="ECO:0000256" key="1">
    <source>
        <dbReference type="PIRNR" id="PIRNR006221"/>
    </source>
</evidence>
<evidence type="ECO:0000313" key="3">
    <source>
        <dbReference type="EMBL" id="QGU28674.1"/>
    </source>
</evidence>
<dbReference type="OrthoDB" id="5291879at2"/>
<dbReference type="KEGG" id="moj:D7D94_14115"/>
<dbReference type="PANTHER" id="PTHR12149:SF8">
    <property type="entry name" value="PROTEIN-RIBULOSAMINE 3-KINASE"/>
    <property type="match status" value="1"/>
</dbReference>
<dbReference type="AlphaFoldDB" id="A0A6I6E0M6"/>
<reference evidence="2 4" key="1">
    <citation type="submission" date="2018-09" db="EMBL/GenBank/DDBJ databases">
        <title>Whole genome sequencing of Microbacterium oryzae strain MB-10T.</title>
        <authorList>
            <person name="Das S.K."/>
        </authorList>
    </citation>
    <scope>NUCLEOTIDE SEQUENCE [LARGE SCALE GENOMIC DNA]</scope>
    <source>
        <strain evidence="2 4">MB-10</strain>
    </source>
</reference>
<dbReference type="InterPro" id="IPR016477">
    <property type="entry name" value="Fructo-/Ketosamine-3-kinase"/>
</dbReference>
<name>A0A6I6E0M6_9MICO</name>
<organism evidence="2 4">
    <name type="scientific">Microbacterium oryzae</name>
    <dbReference type="NCBI Taxonomy" id="743009"/>
    <lineage>
        <taxon>Bacteria</taxon>
        <taxon>Bacillati</taxon>
        <taxon>Actinomycetota</taxon>
        <taxon>Actinomycetes</taxon>
        <taxon>Micrococcales</taxon>
        <taxon>Microbacteriaceae</taxon>
        <taxon>Microbacterium</taxon>
    </lineage>
</organism>
<keyword evidence="1 2" id="KW-0418">Kinase</keyword>
<gene>
    <name evidence="2" type="ORF">D7D94_00015</name>
    <name evidence="3" type="ORF">D7D94_14115</name>
</gene>
<dbReference type="Pfam" id="PF03881">
    <property type="entry name" value="Fructosamin_kin"/>
    <property type="match status" value="1"/>
</dbReference>
<dbReference type="InterPro" id="IPR011009">
    <property type="entry name" value="Kinase-like_dom_sf"/>
</dbReference>
<keyword evidence="1" id="KW-0808">Transferase</keyword>
<dbReference type="PIRSF" id="PIRSF006221">
    <property type="entry name" value="Ketosamine-3-kinase"/>
    <property type="match status" value="1"/>
</dbReference>
<proteinExistence type="inferred from homology"/>
<evidence type="ECO:0000313" key="2">
    <source>
        <dbReference type="EMBL" id="QGU26257.1"/>
    </source>
</evidence>
<comment type="similarity">
    <text evidence="1">Belongs to the fructosamine kinase family.</text>
</comment>
<accession>A0A6I6E0M6</accession>
<dbReference type="EMBL" id="CP032550">
    <property type="protein sequence ID" value="QGU26257.1"/>
    <property type="molecule type" value="Genomic_DNA"/>
</dbReference>
<dbReference type="EMBL" id="CP032550">
    <property type="protein sequence ID" value="QGU28674.1"/>
    <property type="molecule type" value="Genomic_DNA"/>
</dbReference>
<dbReference type="Proteomes" id="UP000422989">
    <property type="component" value="Chromosome"/>
</dbReference>
<dbReference type="SUPFAM" id="SSF56112">
    <property type="entry name" value="Protein kinase-like (PK-like)"/>
    <property type="match status" value="1"/>
</dbReference>
<dbReference type="Gene3D" id="1.20.1270.240">
    <property type="match status" value="1"/>
</dbReference>
<dbReference type="Gene3D" id="3.30.200.20">
    <property type="entry name" value="Phosphorylase Kinase, domain 1"/>
    <property type="match status" value="1"/>
</dbReference>
<protein>
    <submittedName>
        <fullName evidence="2">Fructosamine kinase</fullName>
    </submittedName>
</protein>
<evidence type="ECO:0000313" key="4">
    <source>
        <dbReference type="Proteomes" id="UP000422989"/>
    </source>
</evidence>
<dbReference type="Gene3D" id="1.10.510.10">
    <property type="entry name" value="Transferase(Phosphotransferase) domain 1"/>
    <property type="match status" value="1"/>
</dbReference>